<sequence length="465" mass="48295">MSNTYTHGPLGPLFVRTALPIIFLMAMNGLLTVVDAIFLGVFVGADALSAVTLMFPLFMLIVALSTLVANGMASVLARHLGAGAIKRARAEFVGAHGLSLIACLVLVVLFLAGARPLTLAAANGSETLARMGYVYLSIAVFSSPIAFALAVQSTALRVEGKVGLMAMAGLLVTLANLALNYVLIAVMGLGVAGSALGTAIAQAIALLVILGFRMGKTSPLRLAGLDWSRLGTGWPGFLALGAPQSLSFVGLSLGSGAVILMLQTVDTGHYDTTVAAYGIVMRILSFAFLVLMGLSQALQAIVGNNYGAGLWQRSDRILVIALVCGLIYTAGAEVVLISLRDQWGGMFVNDPAVAADVARILPMMVALYALAGPQTMISTYFQAVGDAPRAAILGLGRTYLFVLPLTLTLPLVFGETGIWMVNATAECLMLGVTAAVLYRNASQTGASWGLFHGHKQAPQPVSPAA</sequence>
<evidence type="ECO:0000256" key="8">
    <source>
        <dbReference type="ARBA" id="ARBA00023136"/>
    </source>
</evidence>
<feature type="transmembrane region" description="Helical" evidence="10">
    <location>
        <begin position="189"/>
        <end position="212"/>
    </location>
</feature>
<dbReference type="STRING" id="144026.SAMN04488568_102205"/>
<keyword evidence="4" id="KW-0813">Transport</keyword>
<comment type="similarity">
    <text evidence="2">Belongs to the multi antimicrobial extrusion (MATE) (TC 2.A.66.1) family. MepA subfamily.</text>
</comment>
<feature type="transmembrane region" description="Helical" evidence="10">
    <location>
        <begin position="92"/>
        <end position="112"/>
    </location>
</feature>
<dbReference type="InterPro" id="IPR045070">
    <property type="entry name" value="MATE_MepA-like"/>
</dbReference>
<name>A0A1G9N3Q7_9PROT</name>
<proteinExistence type="inferred from homology"/>
<keyword evidence="8 10" id="KW-0472">Membrane</keyword>
<feature type="transmembrane region" description="Helical" evidence="10">
    <location>
        <begin position="57"/>
        <end position="80"/>
    </location>
</feature>
<feature type="transmembrane region" description="Helical" evidence="10">
    <location>
        <begin position="233"/>
        <end position="262"/>
    </location>
</feature>
<feature type="transmembrane region" description="Helical" evidence="10">
    <location>
        <begin position="163"/>
        <end position="183"/>
    </location>
</feature>
<evidence type="ECO:0000313" key="12">
    <source>
        <dbReference type="Proteomes" id="UP000199759"/>
    </source>
</evidence>
<dbReference type="AlphaFoldDB" id="A0A1G9N3Q7"/>
<dbReference type="CDD" id="cd13143">
    <property type="entry name" value="MATE_MepA_like"/>
    <property type="match status" value="1"/>
</dbReference>
<dbReference type="GO" id="GO:0042910">
    <property type="term" value="F:xenobiotic transmembrane transporter activity"/>
    <property type="evidence" value="ECO:0007669"/>
    <property type="project" value="InterPro"/>
</dbReference>
<dbReference type="Proteomes" id="UP000199759">
    <property type="component" value="Unassembled WGS sequence"/>
</dbReference>
<feature type="transmembrane region" description="Helical" evidence="10">
    <location>
        <begin position="351"/>
        <end position="371"/>
    </location>
</feature>
<evidence type="ECO:0000256" key="5">
    <source>
        <dbReference type="ARBA" id="ARBA00022475"/>
    </source>
</evidence>
<evidence type="ECO:0000256" key="4">
    <source>
        <dbReference type="ARBA" id="ARBA00022448"/>
    </source>
</evidence>
<accession>A0A1G9N3Q7</accession>
<dbReference type="GO" id="GO:0046677">
    <property type="term" value="P:response to antibiotic"/>
    <property type="evidence" value="ECO:0007669"/>
    <property type="project" value="UniProtKB-KW"/>
</dbReference>
<keyword evidence="5" id="KW-1003">Cell membrane</keyword>
<evidence type="ECO:0000256" key="7">
    <source>
        <dbReference type="ARBA" id="ARBA00022989"/>
    </source>
</evidence>
<organism evidence="11 12">
    <name type="scientific">Maricaulis salignorans</name>
    <dbReference type="NCBI Taxonomy" id="144026"/>
    <lineage>
        <taxon>Bacteria</taxon>
        <taxon>Pseudomonadati</taxon>
        <taxon>Pseudomonadota</taxon>
        <taxon>Alphaproteobacteria</taxon>
        <taxon>Maricaulales</taxon>
        <taxon>Maricaulaceae</taxon>
        <taxon>Maricaulis</taxon>
    </lineage>
</organism>
<evidence type="ECO:0000256" key="6">
    <source>
        <dbReference type="ARBA" id="ARBA00022692"/>
    </source>
</evidence>
<evidence type="ECO:0000256" key="3">
    <source>
        <dbReference type="ARBA" id="ARBA00022106"/>
    </source>
</evidence>
<feature type="transmembrane region" description="Helical" evidence="10">
    <location>
        <begin position="132"/>
        <end position="151"/>
    </location>
</feature>
<keyword evidence="12" id="KW-1185">Reference proteome</keyword>
<comment type="subcellular location">
    <subcellularLocation>
        <location evidence="1">Cell inner membrane</location>
        <topology evidence="1">Multi-pass membrane protein</topology>
    </subcellularLocation>
</comment>
<dbReference type="InterPro" id="IPR048279">
    <property type="entry name" value="MdtK-like"/>
</dbReference>
<reference evidence="11 12" key="1">
    <citation type="submission" date="2016-10" db="EMBL/GenBank/DDBJ databases">
        <authorList>
            <person name="de Groot N.N."/>
        </authorList>
    </citation>
    <scope>NUCLEOTIDE SEQUENCE [LARGE SCALE GENOMIC DNA]</scope>
    <source>
        <strain evidence="11 12">DSM 16077</strain>
    </source>
</reference>
<protein>
    <recommendedName>
        <fullName evidence="3">Multidrug export protein MepA</fullName>
    </recommendedName>
</protein>
<dbReference type="GO" id="GO:0015297">
    <property type="term" value="F:antiporter activity"/>
    <property type="evidence" value="ECO:0007669"/>
    <property type="project" value="InterPro"/>
</dbReference>
<keyword evidence="6 10" id="KW-0812">Transmembrane</keyword>
<keyword evidence="7 10" id="KW-1133">Transmembrane helix</keyword>
<feature type="transmembrane region" description="Helical" evidence="10">
    <location>
        <begin position="419"/>
        <end position="438"/>
    </location>
</feature>
<dbReference type="OrthoDB" id="7805940at2"/>
<evidence type="ECO:0000256" key="10">
    <source>
        <dbReference type="SAM" id="Phobius"/>
    </source>
</evidence>
<keyword evidence="9" id="KW-0046">Antibiotic resistance</keyword>
<dbReference type="NCBIfam" id="TIGR00797">
    <property type="entry name" value="matE"/>
    <property type="match status" value="1"/>
</dbReference>
<evidence type="ECO:0000256" key="2">
    <source>
        <dbReference type="ARBA" id="ARBA00008417"/>
    </source>
</evidence>
<dbReference type="PANTHER" id="PTHR43823:SF3">
    <property type="entry name" value="MULTIDRUG EXPORT PROTEIN MEPA"/>
    <property type="match status" value="1"/>
</dbReference>
<dbReference type="Pfam" id="PF01554">
    <property type="entry name" value="MatE"/>
    <property type="match status" value="2"/>
</dbReference>
<evidence type="ECO:0000256" key="1">
    <source>
        <dbReference type="ARBA" id="ARBA00004429"/>
    </source>
</evidence>
<dbReference type="RefSeq" id="WP_091766407.1">
    <property type="nucleotide sequence ID" value="NZ_FNHG01000002.1"/>
</dbReference>
<dbReference type="PIRSF" id="PIRSF006603">
    <property type="entry name" value="DinF"/>
    <property type="match status" value="1"/>
</dbReference>
<evidence type="ECO:0000256" key="9">
    <source>
        <dbReference type="ARBA" id="ARBA00023251"/>
    </source>
</evidence>
<evidence type="ECO:0000313" key="11">
    <source>
        <dbReference type="EMBL" id="SDL81013.1"/>
    </source>
</evidence>
<dbReference type="EMBL" id="FNHG01000002">
    <property type="protein sequence ID" value="SDL81013.1"/>
    <property type="molecule type" value="Genomic_DNA"/>
</dbReference>
<dbReference type="InterPro" id="IPR002528">
    <property type="entry name" value="MATE_fam"/>
</dbReference>
<feature type="transmembrane region" description="Helical" evidence="10">
    <location>
        <begin position="21"/>
        <end position="45"/>
    </location>
</feature>
<feature type="transmembrane region" description="Helical" evidence="10">
    <location>
        <begin position="392"/>
        <end position="413"/>
    </location>
</feature>
<gene>
    <name evidence="11" type="ORF">SAMN04488568_102205</name>
</gene>
<dbReference type="GO" id="GO:0005886">
    <property type="term" value="C:plasma membrane"/>
    <property type="evidence" value="ECO:0007669"/>
    <property type="project" value="UniProtKB-SubCell"/>
</dbReference>
<feature type="transmembrane region" description="Helical" evidence="10">
    <location>
        <begin position="316"/>
        <end position="339"/>
    </location>
</feature>
<feature type="transmembrane region" description="Helical" evidence="10">
    <location>
        <begin position="274"/>
        <end position="295"/>
    </location>
</feature>
<dbReference type="PANTHER" id="PTHR43823">
    <property type="entry name" value="SPORULATION PROTEIN YKVU"/>
    <property type="match status" value="1"/>
</dbReference>
<dbReference type="InterPro" id="IPR051327">
    <property type="entry name" value="MATE_MepA_subfamily"/>
</dbReference>